<dbReference type="RefSeq" id="WP_181659815.1">
    <property type="nucleotide sequence ID" value="NZ_JACEHE010000015.1"/>
</dbReference>
<evidence type="ECO:0000256" key="1">
    <source>
        <dbReference type="SAM" id="MobiDB-lite"/>
    </source>
</evidence>
<reference evidence="2 3" key="1">
    <citation type="submission" date="2020-07" db="EMBL/GenBank/DDBJ databases">
        <title>Streptomyces isolated from Indian soil.</title>
        <authorList>
            <person name="Mandal S."/>
            <person name="Maiti P.K."/>
        </authorList>
    </citation>
    <scope>NUCLEOTIDE SEQUENCE [LARGE SCALE GENOMIC DNA]</scope>
    <source>
        <strain evidence="2 3">PSKA28</strain>
    </source>
</reference>
<evidence type="ECO:0000313" key="3">
    <source>
        <dbReference type="Proteomes" id="UP000545761"/>
    </source>
</evidence>
<dbReference type="AlphaFoldDB" id="A0A7W0DQZ6"/>
<proteinExistence type="predicted"/>
<evidence type="ECO:0008006" key="4">
    <source>
        <dbReference type="Google" id="ProtNLM"/>
    </source>
</evidence>
<sequence>MKIEVLVVPDCPNQQLTEKRLRQALNDTGLTTTGFTTRVIDSQAEAERSSFTGSPTILINGRDPFAEPDTAPSLACRIYRTRGGPAGAPSLEELRQALQAAAGTTA</sequence>
<feature type="region of interest" description="Disordered" evidence="1">
    <location>
        <begin position="46"/>
        <end position="65"/>
    </location>
</feature>
<name>A0A7W0DQZ6_9ACTN</name>
<accession>A0A7W0DQZ6</accession>
<gene>
    <name evidence="2" type="ORF">H1D24_24510</name>
</gene>
<protein>
    <recommendedName>
        <fullName evidence="4">Alkylmercury lyase</fullName>
    </recommendedName>
</protein>
<comment type="caution">
    <text evidence="2">The sequence shown here is derived from an EMBL/GenBank/DDBJ whole genome shotgun (WGS) entry which is preliminary data.</text>
</comment>
<dbReference type="Proteomes" id="UP000545761">
    <property type="component" value="Unassembled WGS sequence"/>
</dbReference>
<organism evidence="2 3">
    <name type="scientific">Streptomyces himalayensis subsp. himalayensis</name>
    <dbReference type="NCBI Taxonomy" id="2756131"/>
    <lineage>
        <taxon>Bacteria</taxon>
        <taxon>Bacillati</taxon>
        <taxon>Actinomycetota</taxon>
        <taxon>Actinomycetes</taxon>
        <taxon>Kitasatosporales</taxon>
        <taxon>Streptomycetaceae</taxon>
        <taxon>Streptomyces</taxon>
        <taxon>Streptomyces himalayensis</taxon>
    </lineage>
</organism>
<evidence type="ECO:0000313" key="2">
    <source>
        <dbReference type="EMBL" id="MBA2948894.1"/>
    </source>
</evidence>
<dbReference type="EMBL" id="JACEHE010000015">
    <property type="protein sequence ID" value="MBA2948894.1"/>
    <property type="molecule type" value="Genomic_DNA"/>
</dbReference>